<organism evidence="1 2">
    <name type="scientific">Aquimarina algicola</name>
    <dbReference type="NCBI Taxonomy" id="2589995"/>
    <lineage>
        <taxon>Bacteria</taxon>
        <taxon>Pseudomonadati</taxon>
        <taxon>Bacteroidota</taxon>
        <taxon>Flavobacteriia</taxon>
        <taxon>Flavobacteriales</taxon>
        <taxon>Flavobacteriaceae</taxon>
        <taxon>Aquimarina</taxon>
    </lineage>
</organism>
<protein>
    <recommendedName>
        <fullName evidence="3">Gliding motility-associated C-terminal domain-containing protein</fullName>
    </recommendedName>
</protein>
<dbReference type="AlphaFoldDB" id="A0A504JN62"/>
<evidence type="ECO:0008006" key="3">
    <source>
        <dbReference type="Google" id="ProtNLM"/>
    </source>
</evidence>
<evidence type="ECO:0000313" key="1">
    <source>
        <dbReference type="EMBL" id="TPN87850.1"/>
    </source>
</evidence>
<sequence length="689" mass="74698">MRKELNPISSLVFILALILSVQNAVGQTTRPRFTNAAGTSLTDRICVRPATATEPLLDQRIVRAQGTERFPAGTVFTLELSDETGTFPTDNVRVLTEFTLAVEIPSSGGLIEFPSFVIPSDLRSDDFRMRIRFDRMEGSPNDRGVGQTNNSVSIFFYDSTERVEITGPNPNSRIVALCAGETATLTVSPTNLPNYQWFFNGAAIPGATGTSIEVTEPGDYEVVAEFGSCNDEFRTVARDDVVLINFDTTPIVINGGLRQEFCPSDVKILTTTITPIAGSGDLDYEWTKDGELIVGENRNQLELPQSNFAGIYAVRVIGTNTCDANTDPVEVINLGSNILTQPPPEIVLLPTQPPITLEITTDAPPGSTIEWFRDGVSIEGAPVSIADPGALSIEVSTSGVYRADVFANDFCMDTLSAETVVYTTNNYSIQIGNVLDCEENTGTLGIENIFGEVATVGQIPLTVDQYSFFAFEWFRNGTSTGDTGTTLAVTESDVGDIYVLEGTLTGSGISTISSNELTVEILSDTVEIESFPENPAPDQPVTLSVTDNASFMYQWFLNSEPIADATSSSIEVTERGTYTVQITLSDCIIESAPFNFGVGGGVSELIPNVITPDGSFGRNDSWKLPESFNSSDVEVTIYNSRGKLDFQKSGGYNGDWPTESASNARELIYYYIITRNNEIVRKGTITVLR</sequence>
<name>A0A504JN62_9FLAO</name>
<dbReference type="EMBL" id="VFWZ01000002">
    <property type="protein sequence ID" value="TPN87850.1"/>
    <property type="molecule type" value="Genomic_DNA"/>
</dbReference>
<evidence type="ECO:0000313" key="2">
    <source>
        <dbReference type="Proteomes" id="UP000315540"/>
    </source>
</evidence>
<gene>
    <name evidence="1" type="ORF">FHK87_09765</name>
</gene>
<reference evidence="1 2" key="1">
    <citation type="submission" date="2019-06" db="EMBL/GenBank/DDBJ databases">
        <authorList>
            <person name="Meng X."/>
        </authorList>
    </citation>
    <scope>NUCLEOTIDE SEQUENCE [LARGE SCALE GENOMIC DNA]</scope>
    <source>
        <strain evidence="1 2">M625</strain>
    </source>
</reference>
<dbReference type="RefSeq" id="WP_140592489.1">
    <property type="nucleotide sequence ID" value="NZ_VFWZ01000002.1"/>
</dbReference>
<dbReference type="OrthoDB" id="678019at2"/>
<proteinExistence type="predicted"/>
<keyword evidence="2" id="KW-1185">Reference proteome</keyword>
<accession>A0A504JN62</accession>
<dbReference type="Gene3D" id="2.60.40.10">
    <property type="entry name" value="Immunoglobulins"/>
    <property type="match status" value="1"/>
</dbReference>
<dbReference type="Proteomes" id="UP000315540">
    <property type="component" value="Unassembled WGS sequence"/>
</dbReference>
<comment type="caution">
    <text evidence="1">The sequence shown here is derived from an EMBL/GenBank/DDBJ whole genome shotgun (WGS) entry which is preliminary data.</text>
</comment>
<dbReference type="InterPro" id="IPR013783">
    <property type="entry name" value="Ig-like_fold"/>
</dbReference>
<dbReference type="Pfam" id="PF13585">
    <property type="entry name" value="CHU_C"/>
    <property type="match status" value="1"/>
</dbReference>